<dbReference type="OrthoDB" id="1684102at2759"/>
<accession>K0T4A0</accession>
<keyword evidence="2" id="KW-0812">Transmembrane</keyword>
<feature type="transmembrane region" description="Helical" evidence="2">
    <location>
        <begin position="886"/>
        <end position="910"/>
    </location>
</feature>
<feature type="transmembrane region" description="Helical" evidence="2">
    <location>
        <begin position="624"/>
        <end position="648"/>
    </location>
</feature>
<feature type="transmembrane region" description="Helical" evidence="2">
    <location>
        <begin position="860"/>
        <end position="880"/>
    </location>
</feature>
<dbReference type="PANTHER" id="PTHR22950">
    <property type="entry name" value="AMINO ACID TRANSPORTER"/>
    <property type="match status" value="1"/>
</dbReference>
<comment type="caution">
    <text evidence="3">The sequence shown here is derived from an EMBL/GenBank/DDBJ whole genome shotgun (WGS) entry which is preliminary data.</text>
</comment>
<feature type="compositionally biased region" description="Low complexity" evidence="1">
    <location>
        <begin position="779"/>
        <end position="788"/>
    </location>
</feature>
<dbReference type="eggNOG" id="ENOG502QWVT">
    <property type="taxonomic scope" value="Eukaryota"/>
</dbReference>
<dbReference type="AlphaFoldDB" id="K0T4A0"/>
<feature type="compositionally biased region" description="Polar residues" evidence="1">
    <location>
        <begin position="25"/>
        <end position="43"/>
    </location>
</feature>
<dbReference type="OMA" id="LYPSTEM"/>
<feature type="transmembrane region" description="Helical" evidence="2">
    <location>
        <begin position="507"/>
        <end position="527"/>
    </location>
</feature>
<feature type="region of interest" description="Disordered" evidence="1">
    <location>
        <begin position="127"/>
        <end position="156"/>
    </location>
</feature>
<keyword evidence="2" id="KW-0472">Membrane</keyword>
<reference evidence="3 4" key="1">
    <citation type="journal article" date="2012" name="Genome Biol.">
        <title>Genome and low-iron response of an oceanic diatom adapted to chronic iron limitation.</title>
        <authorList>
            <person name="Lommer M."/>
            <person name="Specht M."/>
            <person name="Roy A.S."/>
            <person name="Kraemer L."/>
            <person name="Andreson R."/>
            <person name="Gutowska M.A."/>
            <person name="Wolf J."/>
            <person name="Bergner S.V."/>
            <person name="Schilhabel M.B."/>
            <person name="Klostermeier U.C."/>
            <person name="Beiko R.G."/>
            <person name="Rosenstiel P."/>
            <person name="Hippler M."/>
            <person name="Laroche J."/>
        </authorList>
    </citation>
    <scope>NUCLEOTIDE SEQUENCE [LARGE SCALE GENOMIC DNA]</scope>
    <source>
        <strain evidence="3 4">CCMP1005</strain>
    </source>
</reference>
<feature type="region of interest" description="Disordered" evidence="1">
    <location>
        <begin position="761"/>
        <end position="799"/>
    </location>
</feature>
<feature type="transmembrane region" description="Helical" evidence="2">
    <location>
        <begin position="539"/>
        <end position="560"/>
    </location>
</feature>
<keyword evidence="4" id="KW-1185">Reference proteome</keyword>
<feature type="region of interest" description="Disordered" evidence="1">
    <location>
        <begin position="18"/>
        <end position="73"/>
    </location>
</feature>
<feature type="transmembrane region" description="Helical" evidence="2">
    <location>
        <begin position="809"/>
        <end position="830"/>
    </location>
</feature>
<dbReference type="Proteomes" id="UP000266841">
    <property type="component" value="Unassembled WGS sequence"/>
</dbReference>
<dbReference type="PANTHER" id="PTHR22950:SF652">
    <property type="entry name" value="TRANSMEMBRANE AMINO ACID TRANSPORTER FAMILY PROTEIN"/>
    <property type="match status" value="1"/>
</dbReference>
<evidence type="ECO:0000256" key="2">
    <source>
        <dbReference type="SAM" id="Phobius"/>
    </source>
</evidence>
<evidence type="ECO:0008006" key="5">
    <source>
        <dbReference type="Google" id="ProtNLM"/>
    </source>
</evidence>
<evidence type="ECO:0000313" key="4">
    <source>
        <dbReference type="Proteomes" id="UP000266841"/>
    </source>
</evidence>
<dbReference type="EMBL" id="AGNL01016286">
    <property type="protein sequence ID" value="EJK65162.1"/>
    <property type="molecule type" value="Genomic_DNA"/>
</dbReference>
<name>K0T4A0_THAOC</name>
<gene>
    <name evidence="3" type="ORF">THAOC_14020</name>
</gene>
<keyword evidence="2" id="KW-1133">Transmembrane helix</keyword>
<dbReference type="GO" id="GO:0015179">
    <property type="term" value="F:L-amino acid transmembrane transporter activity"/>
    <property type="evidence" value="ECO:0007669"/>
    <property type="project" value="TreeGrafter"/>
</dbReference>
<feature type="transmembrane region" description="Helical" evidence="2">
    <location>
        <begin position="679"/>
        <end position="698"/>
    </location>
</feature>
<feature type="compositionally biased region" description="Polar residues" evidence="1">
    <location>
        <begin position="52"/>
        <end position="63"/>
    </location>
</feature>
<proteinExistence type="predicted"/>
<feature type="compositionally biased region" description="Polar residues" evidence="1">
    <location>
        <begin position="141"/>
        <end position="156"/>
    </location>
</feature>
<evidence type="ECO:0000313" key="3">
    <source>
        <dbReference type="EMBL" id="EJK65162.1"/>
    </source>
</evidence>
<dbReference type="GO" id="GO:0016020">
    <property type="term" value="C:membrane"/>
    <property type="evidence" value="ECO:0007669"/>
    <property type="project" value="TreeGrafter"/>
</dbReference>
<protein>
    <recommendedName>
        <fullName evidence="5">Amino acid transporter transmembrane domain-containing protein</fullName>
    </recommendedName>
</protein>
<feature type="transmembrane region" description="Helical" evidence="2">
    <location>
        <begin position="580"/>
        <end position="604"/>
    </location>
</feature>
<feature type="transmembrane region" description="Helical" evidence="2">
    <location>
        <begin position="175"/>
        <end position="194"/>
    </location>
</feature>
<evidence type="ECO:0000256" key="1">
    <source>
        <dbReference type="SAM" id="MobiDB-lite"/>
    </source>
</evidence>
<sequence length="929" mass="101753">MNGHFNVVKSAIHDENSNAKGDLAKSTSAATFRTKNGAESNAESWRDLSAGQHAQSNESSYNPPQHLLDADKRDKDTVQIKANVPETLYNNRPSSLSFKKREWSFTEQFTSQDDVNVDDILEVGNAQTNHGAASSREKSIWESTSTLERAPSNEETGTNTIMENQRLRGNKASRASNVGAFVTFLKALFGIGMLSNPAVLGEVGLILGTICHLLIVFGCAFSCYLLLSARQYAKYDILAKQRDEAERKEDYRMWQEELASRAVASEIKAGHPLANPTSSLEETSGKKVECNGLSDDILVDDWTVAPVPLERVHSSNVHPEEVCGRLEDAALTIPSACRRSSPLSDMGSDFSCTDSCAAVEMTKQTRRKSGNFVQEAEEKHQPKTISDRYHRFSDRQFPGMPECPKVKKSPPVRLVTYGDVAKYLAGKKASFFIIFTITAVHVLFASGMVHLAVENLCYVVGWERLGWSYVEYEDDGGRRLGPSGDENHASRSSDEEEYYLEWRGPDFTGRLAMASLLFPIIQGLLQIPSLTELVTISSIGLLTYAVGCVGSMLYTAVVLTEGHPFVDHPDDMWATKWSGVPTYVATTIYCIEGINLALPTVSSLEGARRWNTGLGSTDGDRSDLSVYVVVGAVVLYGVITLIISWLGLAGGLGGGVGTIHGEDGCWDVTYCLNSSAVRFVYMLSLGVALVLTLPVILYPSTEMLEVWLDERDDERRKRKEESQPDYLKWKRRSLIDDATLMTNLSRDASLSLRGSDVSPNGGKPIIVSPSCVQEPSPVSASGSLRPSPRGGGDNPTSAKPRRKLKYWKLRMFLAATICIIGTIEGSFPHALKVAEIIRGIGLSIAGTNMHSLTGTKQLELTCISAGLIFPPLLYMCAIGGNFSMPMAASMSLLIGLGFFNIILILISAFGNKDFIIEDGRGNYENYYEM</sequence>
<feature type="transmembrane region" description="Helical" evidence="2">
    <location>
        <begin position="206"/>
        <end position="227"/>
    </location>
</feature>
<organism evidence="3 4">
    <name type="scientific">Thalassiosira oceanica</name>
    <name type="common">Marine diatom</name>
    <dbReference type="NCBI Taxonomy" id="159749"/>
    <lineage>
        <taxon>Eukaryota</taxon>
        <taxon>Sar</taxon>
        <taxon>Stramenopiles</taxon>
        <taxon>Ochrophyta</taxon>
        <taxon>Bacillariophyta</taxon>
        <taxon>Coscinodiscophyceae</taxon>
        <taxon>Thalassiosirophycidae</taxon>
        <taxon>Thalassiosirales</taxon>
        <taxon>Thalassiosiraceae</taxon>
        <taxon>Thalassiosira</taxon>
    </lineage>
</organism>
<feature type="transmembrane region" description="Helical" evidence="2">
    <location>
        <begin position="431"/>
        <end position="453"/>
    </location>
</feature>